<dbReference type="RefSeq" id="WP_125242626.1">
    <property type="nucleotide sequence ID" value="NZ_RSED01000005.1"/>
</dbReference>
<comment type="caution">
    <text evidence="2">The sequence shown here is derived from an EMBL/GenBank/DDBJ whole genome shotgun (WGS) entry which is preliminary data.</text>
</comment>
<evidence type="ECO:0000313" key="3">
    <source>
        <dbReference type="Proteomes" id="UP000269265"/>
    </source>
</evidence>
<evidence type="ECO:0000313" key="2">
    <source>
        <dbReference type="EMBL" id="RRS04808.1"/>
    </source>
</evidence>
<name>A0A3R8S8G8_9BURK</name>
<feature type="region of interest" description="Disordered" evidence="1">
    <location>
        <begin position="317"/>
        <end position="339"/>
    </location>
</feature>
<dbReference type="OrthoDB" id="9154855at2"/>
<keyword evidence="3" id="KW-1185">Reference proteome</keyword>
<dbReference type="Proteomes" id="UP000269265">
    <property type="component" value="Unassembled WGS sequence"/>
</dbReference>
<organism evidence="2 3">
    <name type="scientific">Aquabacterium soli</name>
    <dbReference type="NCBI Taxonomy" id="2493092"/>
    <lineage>
        <taxon>Bacteria</taxon>
        <taxon>Pseudomonadati</taxon>
        <taxon>Pseudomonadota</taxon>
        <taxon>Betaproteobacteria</taxon>
        <taxon>Burkholderiales</taxon>
        <taxon>Aquabacterium</taxon>
    </lineage>
</organism>
<evidence type="ECO:0000256" key="1">
    <source>
        <dbReference type="SAM" id="MobiDB-lite"/>
    </source>
</evidence>
<dbReference type="EMBL" id="RSED01000005">
    <property type="protein sequence ID" value="RRS04808.1"/>
    <property type="molecule type" value="Genomic_DNA"/>
</dbReference>
<feature type="region of interest" description="Disordered" evidence="1">
    <location>
        <begin position="209"/>
        <end position="249"/>
    </location>
</feature>
<reference evidence="2 3" key="1">
    <citation type="submission" date="2018-12" db="EMBL/GenBank/DDBJ databases">
        <title>The whole draft genome of Aquabacterium sp. SJQ9.</title>
        <authorList>
            <person name="Sun L."/>
            <person name="Gao X."/>
            <person name="Chen W."/>
            <person name="Huang K."/>
        </authorList>
    </citation>
    <scope>NUCLEOTIDE SEQUENCE [LARGE SCALE GENOMIC DNA]</scope>
    <source>
        <strain evidence="2 3">SJQ9</strain>
    </source>
</reference>
<feature type="compositionally biased region" description="Low complexity" evidence="1">
    <location>
        <begin position="317"/>
        <end position="329"/>
    </location>
</feature>
<gene>
    <name evidence="2" type="ORF">EIP75_07415</name>
</gene>
<sequence>MSDKYLSVAEWKKFSKGRDLKDAALLKALEAFDKAERASADLRLKSLDELEKQAAALLKTAKSDKALATQMADMDKALKAQRKTIELAAKEAKAPADDDENEDSPALLTTMMVPLLRQLRKGEVVMPTLIALSSKEAALLISRRPISPGKRKLLNEALGLSSGLKYLMGECVFEEEAYTFVVPTQAAGLAKRLKQALLKQTGLRLKVRVRGEDGDDEDGDAEGTDPDNQADTSGKTARNADAVSATSQTASVTADQLTAAMNKLAPQIKAAITGTPALKASLLAPVAAFQEHLKAGRLDQAGAEFKRLAALLTSGASATPSTSSASSREAPAKQAQASATNLEQALGGWTRARTAALAQLLALEKAIRGMNDPEGDAAIILVKAIQANLTARPATRQAVAELERYITTDDIIDEAQGPNGFGLTVELRRPLLAALTGLRSALPA</sequence>
<proteinExistence type="predicted"/>
<feature type="compositionally biased region" description="Acidic residues" evidence="1">
    <location>
        <begin position="213"/>
        <end position="225"/>
    </location>
</feature>
<accession>A0A3R8S8G8</accession>
<dbReference type="AlphaFoldDB" id="A0A3R8S8G8"/>
<protein>
    <submittedName>
        <fullName evidence="2">Uncharacterized protein</fullName>
    </submittedName>
</protein>